<dbReference type="Pfam" id="PF24529">
    <property type="entry name" value="CFAP47"/>
    <property type="match status" value="1"/>
</dbReference>
<sequence>MEITMRKICAHSFDIAGICVENIGVTPVHILLDLKEYPEYRISRNKEKQWRPDALEEDGILLAPEKSIRFNLHFEPSDLARYQFYLPLIINGILGPPMMQDANTEYFSYYLQAYEDAYIGYGELIRSSDLKIKLPCTIINCTVTEHLLNFSTFDVNFQRSLHTVSQFQDEDVELSNMHSAPLFICIRTDDINNKSTPFSLRAVGKRVEYHSKSMKLHLKAGETVTLRAHFEPVKSGQYIVEIPVFVRGYKGGYAYNFIYLRGELKKQRILSDVKEIHFPALPLRVGSETIFQIHAERYKCPDFISYSIPDLGDYTKISPETVKIVWLDEPKITGNLDTQSFAIQVSFQSTYPISLRALIIFSDTRGEFYPVLLTAVADNSIVTNYIFVSMRSNKYRLVRDEWVKEEEIPTQSNKNLTKSKFSDNMGRKIQEFIKKNRTKSIFSGSSSLQPGSSSPSPTIDPGPKLVVQMTKSMQRVTQLNFTFVKKHYEVRKMDSNIFVNSTSAISHAELMSDSTKSSLKTGRGLVDNLIDSTYPLFPAGEESYYDRFMTDTMRYVELWVYEVVFHCEAYLTIPSGFQMTNSMEELCRKTKSTDLKTEINKKTIIDLIAELAGPTVRNYFPNKPTSPTEWDRTEYLYELFCCLLHFLSVQGSFLPHVQPEHLLSYKDYHTFLASRSCEHMKFQGSNFHTGSSYRRISMSVGSGGSKSAEKDVAMGGDQSSSTLNANWSKSVVDENYDEETELRDRKNVEIDEYGTERKGPSFDYEVIKQYLFKIERMDKKEFNQRSTQAWLDVLIQIYRTLVLPKVVYRKFTSTQVLLDLQEKLSVETLNSLPNSATDVRKVLRRDSLPNMENFESNIYTVQERILLNWLAHHYEQQRTVLWAGSHYGGQTLAPRKIDNFRTDLSDSLVLMAVTASHCPYLIPNYFVDVFPTPQSHEQVYHNAIKLTSAWREVNIGLTVEPRDIVQSNPLFMLMVVCHLYEILPVLVPKSLIRFSAPLTQEVVRTIELFNGEEEKIVFEAKFIGTRDGSFRLVNSSTLTLKPNRTVEFKVAYRARRIHKVSVTLLLDGASVSPHFAKSMVFQLEGEPTELTDLEHIKLNGTLYKAICLEIPIKPPYSEKATYDISYSTNPPNDSERKLYDMKPWRDLWNRKTSRRLFLNQSYLTFNGDGPAKLNVTIACLTTDSQSFWLLFRSEVGDFIIRMEVLTTSKGASCGPIYVTLPKTWSKNAQCTCSDVKRNLAGMNGSVNCPLLCYLKVPSRNNFLWDTMFFMFQKTLDSKEKVFWKKHFETNIGIRLIKWLLSQEEIPDAADEFVPLLCTHVKYAVTLDSVSQKFIHTMPTLDIPDVRKKEPVYLPIHISNTAPSDLKVTLTMSSNIRREIRTIIYHFQEEKQSLEVP</sequence>
<evidence type="ECO:0000259" key="2">
    <source>
        <dbReference type="PROSITE" id="PS50021"/>
    </source>
</evidence>
<dbReference type="InterPro" id="IPR036872">
    <property type="entry name" value="CH_dom_sf"/>
</dbReference>
<accession>A0AAW2HV68</accession>
<proteinExistence type="predicted"/>
<feature type="region of interest" description="Disordered" evidence="1">
    <location>
        <begin position="441"/>
        <end position="461"/>
    </location>
</feature>
<feature type="region of interest" description="Disordered" evidence="1">
    <location>
        <begin position="702"/>
        <end position="721"/>
    </location>
</feature>
<organism evidence="3">
    <name type="scientific">Menopon gallinae</name>
    <name type="common">poultry shaft louse</name>
    <dbReference type="NCBI Taxonomy" id="328185"/>
    <lineage>
        <taxon>Eukaryota</taxon>
        <taxon>Metazoa</taxon>
        <taxon>Ecdysozoa</taxon>
        <taxon>Arthropoda</taxon>
        <taxon>Hexapoda</taxon>
        <taxon>Insecta</taxon>
        <taxon>Pterygota</taxon>
        <taxon>Neoptera</taxon>
        <taxon>Paraneoptera</taxon>
        <taxon>Psocodea</taxon>
        <taxon>Troctomorpha</taxon>
        <taxon>Phthiraptera</taxon>
        <taxon>Amblycera</taxon>
        <taxon>Menoponidae</taxon>
        <taxon>Menopon</taxon>
    </lineage>
</organism>
<evidence type="ECO:0000313" key="3">
    <source>
        <dbReference type="EMBL" id="KAL0273794.1"/>
    </source>
</evidence>
<dbReference type="InterPro" id="IPR001715">
    <property type="entry name" value="CH_dom"/>
</dbReference>
<dbReference type="SUPFAM" id="SSF47576">
    <property type="entry name" value="Calponin-homology domain, CH-domain"/>
    <property type="match status" value="1"/>
</dbReference>
<dbReference type="GO" id="GO:0005929">
    <property type="term" value="C:cilium"/>
    <property type="evidence" value="ECO:0007669"/>
    <property type="project" value="TreeGrafter"/>
</dbReference>
<comment type="caution">
    <text evidence="3">The sequence shown here is derived from an EMBL/GenBank/DDBJ whole genome shotgun (WGS) entry which is preliminary data.</text>
</comment>
<feature type="domain" description="Calponin-homology (CH)" evidence="2">
    <location>
        <begin position="860"/>
        <end position="984"/>
    </location>
</feature>
<dbReference type="GO" id="GO:0060271">
    <property type="term" value="P:cilium assembly"/>
    <property type="evidence" value="ECO:0007669"/>
    <property type="project" value="TreeGrafter"/>
</dbReference>
<dbReference type="Gene3D" id="1.10.418.10">
    <property type="entry name" value="Calponin-like domain"/>
    <property type="match status" value="1"/>
</dbReference>
<reference evidence="3" key="1">
    <citation type="journal article" date="2024" name="Gigascience">
        <title>Chromosome-level genome of the poultry shaft louse Menopon gallinae provides insight into the host-switching and adaptive evolution of parasitic lice.</title>
        <authorList>
            <person name="Xu Y."/>
            <person name="Ma L."/>
            <person name="Liu S."/>
            <person name="Liang Y."/>
            <person name="Liu Q."/>
            <person name="He Z."/>
            <person name="Tian L."/>
            <person name="Duan Y."/>
            <person name="Cai W."/>
            <person name="Li H."/>
            <person name="Song F."/>
        </authorList>
    </citation>
    <scope>NUCLEOTIDE SEQUENCE</scope>
    <source>
        <strain evidence="3">Cailab_2023a</strain>
    </source>
</reference>
<dbReference type="PANTHER" id="PTHR45912:SF3">
    <property type="entry name" value="CILIA- AND FLAGELLA-ASSOCIATED PROTEIN 47"/>
    <property type="match status" value="1"/>
</dbReference>
<dbReference type="InterPro" id="IPR056343">
    <property type="entry name" value="CFAP47_dom"/>
</dbReference>
<feature type="compositionally biased region" description="Low complexity" evidence="1">
    <location>
        <begin position="443"/>
        <end position="457"/>
    </location>
</feature>
<protein>
    <recommendedName>
        <fullName evidence="2">Calponin-homology (CH) domain-containing protein</fullName>
    </recommendedName>
</protein>
<dbReference type="PANTHER" id="PTHR45912">
    <property type="entry name" value="CILIA- AND FLAGELLA-ASSOCIATED PROTEIN 47"/>
    <property type="match status" value="1"/>
</dbReference>
<name>A0AAW2HV68_9NEOP</name>
<dbReference type="EMBL" id="JARGDH010000003">
    <property type="protein sequence ID" value="KAL0273794.1"/>
    <property type="molecule type" value="Genomic_DNA"/>
</dbReference>
<gene>
    <name evidence="3" type="ORF">PYX00_006385</name>
</gene>
<dbReference type="PROSITE" id="PS50021">
    <property type="entry name" value="CH"/>
    <property type="match status" value="1"/>
</dbReference>
<evidence type="ECO:0000256" key="1">
    <source>
        <dbReference type="SAM" id="MobiDB-lite"/>
    </source>
</evidence>